<feature type="domain" description="BT4734-like N-terminal" evidence="3">
    <location>
        <begin position="54"/>
        <end position="167"/>
    </location>
</feature>
<dbReference type="Pfam" id="PF08707">
    <property type="entry name" value="PriCT_2"/>
    <property type="match status" value="1"/>
</dbReference>
<dbReference type="InterPro" id="IPR014907">
    <property type="entry name" value="BT4734-like_N"/>
</dbReference>
<feature type="domain" description="Primase C-terminal 2" evidence="2">
    <location>
        <begin position="211"/>
        <end position="273"/>
    </location>
</feature>
<dbReference type="PANTHER" id="PTHR34985:SF1">
    <property type="entry name" value="SLR0554 PROTEIN"/>
    <property type="match status" value="1"/>
</dbReference>
<evidence type="ECO:0000313" key="4">
    <source>
        <dbReference type="EMBL" id="QHB39646.1"/>
    </source>
</evidence>
<dbReference type="PANTHER" id="PTHR34985">
    <property type="entry name" value="SLR0554 PROTEIN"/>
    <property type="match status" value="1"/>
</dbReference>
<dbReference type="Pfam" id="PF08800">
    <property type="entry name" value="BT4734-like_N"/>
    <property type="match status" value="1"/>
</dbReference>
<organism evidence="4 5">
    <name type="scientific">Flavobacterium phage vB_FspS_mumin6-1</name>
    <dbReference type="NCBI Taxonomy" id="2686259"/>
    <lineage>
        <taxon>Viruses</taxon>
        <taxon>Duplodnaviria</taxon>
        <taxon>Heunggongvirae</taxon>
        <taxon>Uroviricota</taxon>
        <taxon>Caudoviricetes</taxon>
        <taxon>Muminvirus</taxon>
        <taxon>Muminvirus mumin</taxon>
    </lineage>
</organism>
<dbReference type="InterPro" id="IPR014819">
    <property type="entry name" value="PriCT_2"/>
</dbReference>
<evidence type="ECO:0000259" key="2">
    <source>
        <dbReference type="Pfam" id="PF08707"/>
    </source>
</evidence>
<evidence type="ECO:0000259" key="3">
    <source>
        <dbReference type="Pfam" id="PF08800"/>
    </source>
</evidence>
<reference evidence="4 5" key="1">
    <citation type="journal article" date="2020" name="Viruses">
        <title>Diversity and Host Interactions Among Virulent and Temperate Baltic Sea Flavobacterium Phages.</title>
        <authorList>
            <person name="Nilsson E."/>
            <person name="Bayfield O.W."/>
            <person name="Lundin D."/>
            <person name="Antson A.A."/>
            <person name="Holmfeldt K."/>
        </authorList>
    </citation>
    <scope>NUCLEOTIDE SEQUENCE [LARGE SCALE GENOMIC DNA]</scope>
</reference>
<evidence type="ECO:0000259" key="1">
    <source>
        <dbReference type="Pfam" id="PF05272"/>
    </source>
</evidence>
<dbReference type="Pfam" id="PF05272">
    <property type="entry name" value="VapE-like_dom"/>
    <property type="match status" value="1"/>
</dbReference>
<evidence type="ECO:0000313" key="5">
    <source>
        <dbReference type="Proteomes" id="UP000464253"/>
    </source>
</evidence>
<sequence>MEQIKFSLYNSVGSKEKVDILCTDYCEMIIKGKYQDLVLNARAVKKDEAKYKALKQKMPCITGSAIMNQGEKNKANIQQLNGLIVLDIDDDVNLELVNKINADQYTYISHRSFGGDGLCVFIKINSNKFLESFNELGQYYWDNFNLIIDQSCKNTNRLRFLSYDPYLFQNEKSKKFVAKTKIKKEVQKENFVFAKDDFTDIIDKVKDIDLCQDDYKRYCEIGFAIGSHFGTQGLDYFKAICQSGSKYDPKQIEKHYKNFCKQGGITISTFYYYVKEAGIEIYSEKTKATIKAVNVQKAQGKATLESVSNVLNIQKIEVDEKLINDLIESKIEYKIQEDLSNMAKLENFIIENYAPERNTITSEIKIDNIVIDDHKLNSIYKTACKVLDFNVSKSDVRDIINSDSTKDFNPLNTFFSNKEFKTEQIDAYINCIQPQSEYNRWAFKKWIVGTVHNWISPLSETKVSPLTFVLCGQKQGTGKTSFFRNLLPSELKDYLIEKKIDANDKDSMYNLAKGLICFDDEFGGLATKDVKDFKRVADTNWIDIRLPYSAYYTKIKRRASICGTTNEANVLKDVTGNRRLLPVNVESIDYDKMISIDTDSLWREAFNLWRNNFDWKIYKSEDIDYLNEHTTTNLDVNPVEEIFFSHFSIEETTTHSEKTIMNQGDILNYLNIHSGINISKYDVKDIFTKNKMIYKVYKVKNVLKKGILLYKEATFVQNNNEVPF</sequence>
<dbReference type="EMBL" id="MN812220">
    <property type="protein sequence ID" value="QHB39646.1"/>
    <property type="molecule type" value="Genomic_DNA"/>
</dbReference>
<proteinExistence type="predicted"/>
<accession>A0A6B9LCI5</accession>
<feature type="domain" description="Virulence-associated protein E-like" evidence="1">
    <location>
        <begin position="429"/>
        <end position="629"/>
    </location>
</feature>
<dbReference type="Proteomes" id="UP000464253">
    <property type="component" value="Segment"/>
</dbReference>
<gene>
    <name evidence="4" type="ORF">mumin61_gp039</name>
</gene>
<dbReference type="InterPro" id="IPR007936">
    <property type="entry name" value="VapE-like_dom"/>
</dbReference>
<name>A0A6B9LCI5_9CAUD</name>
<dbReference type="GO" id="GO:0016817">
    <property type="term" value="F:hydrolase activity, acting on acid anhydrides"/>
    <property type="evidence" value="ECO:0007669"/>
    <property type="project" value="InterPro"/>
</dbReference>
<protein>
    <submittedName>
        <fullName evidence="4">Virulence-associated protein E</fullName>
    </submittedName>
</protein>